<name>A0A2S2R4X4_9HEMI</name>
<protein>
    <recommendedName>
        <fullName evidence="3">alpha-glucosidase</fullName>
        <ecNumber evidence="3">3.2.1.20</ecNumber>
    </recommendedName>
</protein>
<evidence type="ECO:0000256" key="2">
    <source>
        <dbReference type="ARBA" id="ARBA00008061"/>
    </source>
</evidence>
<feature type="chain" id="PRO_5015435776" description="alpha-glucosidase" evidence="6">
    <location>
        <begin position="22"/>
        <end position="619"/>
    </location>
</feature>
<organism evidence="8">
    <name type="scientific">Sipha flava</name>
    <name type="common">yellow sugarcane aphid</name>
    <dbReference type="NCBI Taxonomy" id="143950"/>
    <lineage>
        <taxon>Eukaryota</taxon>
        <taxon>Metazoa</taxon>
        <taxon>Ecdysozoa</taxon>
        <taxon>Arthropoda</taxon>
        <taxon>Hexapoda</taxon>
        <taxon>Insecta</taxon>
        <taxon>Pterygota</taxon>
        <taxon>Neoptera</taxon>
        <taxon>Paraneoptera</taxon>
        <taxon>Hemiptera</taxon>
        <taxon>Sternorrhyncha</taxon>
        <taxon>Aphidomorpha</taxon>
        <taxon>Aphidoidea</taxon>
        <taxon>Aphididae</taxon>
        <taxon>Sipha</taxon>
    </lineage>
</organism>
<dbReference type="SMART" id="SM00642">
    <property type="entry name" value="Aamy"/>
    <property type="match status" value="1"/>
</dbReference>
<evidence type="ECO:0000256" key="4">
    <source>
        <dbReference type="ARBA" id="ARBA00023180"/>
    </source>
</evidence>
<evidence type="ECO:0000256" key="5">
    <source>
        <dbReference type="ARBA" id="ARBA00023295"/>
    </source>
</evidence>
<dbReference type="GO" id="GO:0005975">
    <property type="term" value="P:carbohydrate metabolic process"/>
    <property type="evidence" value="ECO:0007669"/>
    <property type="project" value="InterPro"/>
</dbReference>
<evidence type="ECO:0000259" key="7">
    <source>
        <dbReference type="SMART" id="SM00642"/>
    </source>
</evidence>
<feature type="domain" description="Glycosyl hydrolase family 13 catalytic" evidence="7">
    <location>
        <begin position="92"/>
        <end position="466"/>
    </location>
</feature>
<evidence type="ECO:0000256" key="6">
    <source>
        <dbReference type="SAM" id="SignalP"/>
    </source>
</evidence>
<comment type="similarity">
    <text evidence="2">Belongs to the glycosyl hydrolase 13 family.</text>
</comment>
<sequence>MFLTVIVIYTLLSLRIRNAESYGVENDNFFINDLYMNVNKNENSEKHQYIGNTNENDIIKDVSKLLDYLSTNQLNIKKPKKLDWWQKIVFYEIYPRSFKDTTDNGIGDLRGVIENIPYLKDLGIGAVWLTPIYPSPGFDLGYDITDFRSIDPLMGSMHDFDELLKKLHENGIKIIMDLVPNHTSHEHEWFIKSVQKIEPFTDYYVWADAKYINGTRQPPNNWLTYDGQCMWEWNEQRNQYYLHQFHKEQPDLNFWNPLVREEIKNLIRFWIDKGVDGFRLDAITHLYEKQNLMDMKNPMNNTERYGVVIGLNESLVELSVWRSVVDEYKKKDGQTRVLLIETIDDIERTMMFYGNSTNPGGHILLNGFLIYLSHSPASNYIKVISQILSQYSSDRWPNWTIGNHDSRRATSLNENESIDGICMIQMLLPGTPVVYMGDELGMTDTYLREDQLIDSMSKRLGLSGAREVSRTPFQWNSRPQAGFSNKTKTWLPVNPNYVTLNVETQSIPTTRSHLNIFKQLVELRKLDVFRTGNVKLYEVSKYVLAFSRSNNIFKSYFVVINMGSEMENINLRKFQFFLPYKMTVKVASITAEQFTGDVIKTDSFTLRPKASLVLESSFF</sequence>
<comment type="catalytic activity">
    <reaction evidence="1">
        <text>Hydrolysis of terminal, non-reducing (1-&gt;4)-linked alpha-D-glucose residues with release of alpha-D-glucose.</text>
        <dbReference type="EC" id="3.2.1.20"/>
    </reaction>
</comment>
<keyword evidence="5" id="KW-0326">Glycosidase</keyword>
<accession>A0A2S2R4X4</accession>
<gene>
    <name evidence="8" type="primary">Mal-B2_1</name>
    <name evidence="8" type="ORF">g.128001</name>
</gene>
<dbReference type="EMBL" id="GGMS01015842">
    <property type="protein sequence ID" value="MBY85045.1"/>
    <property type="molecule type" value="Transcribed_RNA"/>
</dbReference>
<proteinExistence type="inferred from homology"/>
<evidence type="ECO:0000256" key="3">
    <source>
        <dbReference type="ARBA" id="ARBA00012741"/>
    </source>
</evidence>
<dbReference type="EC" id="3.2.1.20" evidence="3"/>
<dbReference type="PANTHER" id="PTHR10357:SF179">
    <property type="entry name" value="NEUTRAL AND BASIC AMINO ACID TRANSPORT PROTEIN RBAT"/>
    <property type="match status" value="1"/>
</dbReference>
<dbReference type="InterPro" id="IPR017853">
    <property type="entry name" value="GH"/>
</dbReference>
<evidence type="ECO:0000256" key="1">
    <source>
        <dbReference type="ARBA" id="ARBA00001657"/>
    </source>
</evidence>
<dbReference type="Pfam" id="PF00128">
    <property type="entry name" value="Alpha-amylase"/>
    <property type="match status" value="1"/>
</dbReference>
<dbReference type="Gene3D" id="3.90.400.10">
    <property type="entry name" value="Oligo-1,6-glucosidase, Domain 2"/>
    <property type="match status" value="1"/>
</dbReference>
<dbReference type="FunFam" id="3.90.400.10:FF:000001">
    <property type="entry name" value="Maltase A3, isoform A"/>
    <property type="match status" value="1"/>
</dbReference>
<evidence type="ECO:0000313" key="8">
    <source>
        <dbReference type="EMBL" id="MBY85045.1"/>
    </source>
</evidence>
<dbReference type="GO" id="GO:0004558">
    <property type="term" value="F:alpha-1,4-glucosidase activity"/>
    <property type="evidence" value="ECO:0007669"/>
    <property type="project" value="UniProtKB-EC"/>
</dbReference>
<dbReference type="OrthoDB" id="1740265at2759"/>
<dbReference type="InterPro" id="IPR013780">
    <property type="entry name" value="Glyco_hydro_b"/>
</dbReference>
<keyword evidence="6" id="KW-0732">Signal</keyword>
<dbReference type="InterPro" id="IPR045857">
    <property type="entry name" value="O16G_dom_2"/>
</dbReference>
<dbReference type="Gene3D" id="2.60.40.1180">
    <property type="entry name" value="Golgi alpha-mannosidase II"/>
    <property type="match status" value="1"/>
</dbReference>
<dbReference type="Gene3D" id="3.20.20.80">
    <property type="entry name" value="Glycosidases"/>
    <property type="match status" value="1"/>
</dbReference>
<keyword evidence="4" id="KW-0325">Glycoprotein</keyword>
<dbReference type="InterPro" id="IPR006047">
    <property type="entry name" value="GH13_cat_dom"/>
</dbReference>
<keyword evidence="5" id="KW-0378">Hydrolase</keyword>
<dbReference type="AlphaFoldDB" id="A0A2S2R4X4"/>
<dbReference type="PANTHER" id="PTHR10357">
    <property type="entry name" value="ALPHA-AMYLASE FAMILY MEMBER"/>
    <property type="match status" value="1"/>
</dbReference>
<feature type="signal peptide" evidence="6">
    <location>
        <begin position="1"/>
        <end position="21"/>
    </location>
</feature>
<reference evidence="8" key="1">
    <citation type="submission" date="2018-04" db="EMBL/GenBank/DDBJ databases">
        <title>Transcriptome assembly of Sipha flava.</title>
        <authorList>
            <person name="Scully E.D."/>
            <person name="Geib S.M."/>
            <person name="Palmer N.A."/>
            <person name="Koch K."/>
            <person name="Bradshaw J."/>
            <person name="Heng-Moss T."/>
            <person name="Sarath G."/>
        </authorList>
    </citation>
    <scope>NUCLEOTIDE SEQUENCE</scope>
</reference>
<dbReference type="SUPFAM" id="SSF51445">
    <property type="entry name" value="(Trans)glycosidases"/>
    <property type="match status" value="1"/>
</dbReference>